<feature type="region of interest" description="Disordered" evidence="1">
    <location>
        <begin position="1"/>
        <end position="69"/>
    </location>
</feature>
<reference evidence="2 3" key="1">
    <citation type="submission" date="2014-03" db="EMBL/GenBank/DDBJ databases">
        <title>Draft genome of the hookworm Oesophagostomum dentatum.</title>
        <authorList>
            <person name="Mitreva M."/>
        </authorList>
    </citation>
    <scope>NUCLEOTIDE SEQUENCE [LARGE SCALE GENOMIC DNA]</scope>
    <source>
        <strain evidence="2 3">OD-Hann</strain>
    </source>
</reference>
<dbReference type="EMBL" id="KN613434">
    <property type="protein sequence ID" value="KHJ74736.1"/>
    <property type="molecule type" value="Genomic_DNA"/>
</dbReference>
<evidence type="ECO:0000313" key="2">
    <source>
        <dbReference type="EMBL" id="KHJ74736.1"/>
    </source>
</evidence>
<dbReference type="OrthoDB" id="5835107at2759"/>
<evidence type="ECO:0000256" key="1">
    <source>
        <dbReference type="SAM" id="MobiDB-lite"/>
    </source>
</evidence>
<evidence type="ECO:0000313" key="3">
    <source>
        <dbReference type="Proteomes" id="UP000053660"/>
    </source>
</evidence>
<feature type="compositionally biased region" description="Low complexity" evidence="1">
    <location>
        <begin position="36"/>
        <end position="49"/>
    </location>
</feature>
<proteinExistence type="predicted"/>
<feature type="non-terminal residue" evidence="2">
    <location>
        <position position="1"/>
    </location>
</feature>
<feature type="region of interest" description="Disordered" evidence="1">
    <location>
        <begin position="91"/>
        <end position="185"/>
    </location>
</feature>
<accession>A0A0B1RSW1</accession>
<dbReference type="Proteomes" id="UP000053660">
    <property type="component" value="Unassembled WGS sequence"/>
</dbReference>
<keyword evidence="3" id="KW-1185">Reference proteome</keyword>
<gene>
    <name evidence="2" type="ORF">OESDEN_25648</name>
</gene>
<organism evidence="2 3">
    <name type="scientific">Oesophagostomum dentatum</name>
    <name type="common">Nodular worm</name>
    <dbReference type="NCBI Taxonomy" id="61180"/>
    <lineage>
        <taxon>Eukaryota</taxon>
        <taxon>Metazoa</taxon>
        <taxon>Ecdysozoa</taxon>
        <taxon>Nematoda</taxon>
        <taxon>Chromadorea</taxon>
        <taxon>Rhabditida</taxon>
        <taxon>Rhabditina</taxon>
        <taxon>Rhabditomorpha</taxon>
        <taxon>Strongyloidea</taxon>
        <taxon>Strongylidae</taxon>
        <taxon>Oesophagostomum</taxon>
    </lineage>
</organism>
<name>A0A0B1RSW1_OESDE</name>
<dbReference type="AlphaFoldDB" id="A0A0B1RSW1"/>
<sequence>LRPFFQRTKSSPGLPHAIAEEEECDVVSPTKTAWKTPEPSSPTTSPIIEAQETPVSSKKKTAGRFAPKGAKFRDASNLLSISQQGTHFAPWAGIASSPKSPDSVPLSVILQEQENSTKQMKRKTPPKKEEDGRQQRRRTSGSVSWSEAVLPQSSPAASPPTPSLAEIMKEEERRQREGTKRVSRPLQFIEDEERAIDELTQLYRENVGDEVVVRVERCASSADAAAQCPVWMNTPHFRA</sequence>
<feature type="compositionally biased region" description="Basic and acidic residues" evidence="1">
    <location>
        <begin position="167"/>
        <end position="180"/>
    </location>
</feature>
<protein>
    <submittedName>
        <fullName evidence="2">Uncharacterized protein</fullName>
    </submittedName>
</protein>